<sequence length="356" mass="39326">MNELVATYKLTTPLFMAGADQTGAEMRAPSIKGALRFWYRAIALSQLGSWQEVQEKERKIFGSSKTGQGRFLITVERKGLSSSKTFDFKHDQAGIVYLGYGLKDAQRKYFEPGASITVKLLFKPGSGEETVEPVMKALIALGLFGGLGARARNGLGSVAITSLQIDGVEKWDNPKDEKELKKKIAEFVQSLAPLPAELPAYTAFSAQTRIDVAGADRDPVKLLDDIGKKMMVYRRDIKSDSALIRKFLSGGDISAHPYRVAFGLPHNYFFKSDGNKANVNAVQRERRAGPLFIHVHALAGGRYAAVLTLLPAEFLPAEEQIKITGSGRDKKLPCRVDYGVIEKFMLQFPNRLEVRP</sequence>
<dbReference type="InterPro" id="IPR005537">
    <property type="entry name" value="RAMP_III_fam"/>
</dbReference>
<organism evidence="3 4">
    <name type="scientific">Desulfotomaculum copahuensis</name>
    <dbReference type="NCBI Taxonomy" id="1838280"/>
    <lineage>
        <taxon>Bacteria</taxon>
        <taxon>Bacillati</taxon>
        <taxon>Bacillota</taxon>
        <taxon>Clostridia</taxon>
        <taxon>Eubacteriales</taxon>
        <taxon>Desulfotomaculaceae</taxon>
        <taxon>Desulfotomaculum</taxon>
    </lineage>
</organism>
<comment type="caution">
    <text evidence="3">The sequence shown here is derived from an EMBL/GenBank/DDBJ whole genome shotgun (WGS) entry which is preliminary data.</text>
</comment>
<evidence type="ECO:0000313" key="4">
    <source>
        <dbReference type="Proteomes" id="UP000078532"/>
    </source>
</evidence>
<dbReference type="STRING" id="1838280.A6M21_00645"/>
<accession>A0A1B7LCI0</accession>
<gene>
    <name evidence="3" type="ORF">A6M21_00645</name>
</gene>
<dbReference type="Proteomes" id="UP000078532">
    <property type="component" value="Unassembled WGS sequence"/>
</dbReference>
<name>A0A1B7LCI0_9FIRM</name>
<evidence type="ECO:0000256" key="1">
    <source>
        <dbReference type="ARBA" id="ARBA00023118"/>
    </source>
</evidence>
<dbReference type="Pfam" id="PF03787">
    <property type="entry name" value="RAMPs"/>
    <property type="match status" value="1"/>
</dbReference>
<feature type="domain" description="CRISPR type III-associated protein" evidence="2">
    <location>
        <begin position="7"/>
        <end position="158"/>
    </location>
</feature>
<dbReference type="RefSeq" id="WP_066669727.1">
    <property type="nucleotide sequence ID" value="NZ_LYVF01000177.1"/>
</dbReference>
<dbReference type="EMBL" id="LYVF01000177">
    <property type="protein sequence ID" value="OAT80418.1"/>
    <property type="molecule type" value="Genomic_DNA"/>
</dbReference>
<dbReference type="NCBIfam" id="TIGR01894">
    <property type="entry name" value="cas_TM1795_cmr1"/>
    <property type="match status" value="1"/>
</dbReference>
<dbReference type="OrthoDB" id="190500at2"/>
<keyword evidence="1" id="KW-0051">Antiviral defense</keyword>
<protein>
    <submittedName>
        <fullName evidence="3">Type III-B CRISPR module RAMP protein Cmr1</fullName>
    </submittedName>
</protein>
<dbReference type="AlphaFoldDB" id="A0A1B7LCI0"/>
<dbReference type="GO" id="GO:0051607">
    <property type="term" value="P:defense response to virus"/>
    <property type="evidence" value="ECO:0007669"/>
    <property type="project" value="UniProtKB-KW"/>
</dbReference>
<proteinExistence type="predicted"/>
<evidence type="ECO:0000313" key="3">
    <source>
        <dbReference type="EMBL" id="OAT80418.1"/>
    </source>
</evidence>
<reference evidence="3 4" key="1">
    <citation type="submission" date="2016-04" db="EMBL/GenBank/DDBJ databases">
        <authorList>
            <person name="Evans L.H."/>
            <person name="Alamgir A."/>
            <person name="Owens N."/>
            <person name="Weber N.D."/>
            <person name="Virtaneva K."/>
            <person name="Barbian K."/>
            <person name="Babar A."/>
            <person name="Rosenke K."/>
        </authorList>
    </citation>
    <scope>NUCLEOTIDE SEQUENCE [LARGE SCALE GENOMIC DNA]</scope>
    <source>
        <strain evidence="3 4">LMa1</strain>
    </source>
</reference>
<evidence type="ECO:0000259" key="2">
    <source>
        <dbReference type="Pfam" id="PF03787"/>
    </source>
</evidence>
<dbReference type="InterPro" id="IPR007522">
    <property type="entry name" value="CRISPR-assoc_prot_TM1795"/>
</dbReference>
<keyword evidence="4" id="KW-1185">Reference proteome</keyword>